<dbReference type="AlphaFoldDB" id="Q8FPP0"/>
<dbReference type="Proteomes" id="UP000001409">
    <property type="component" value="Chromosome"/>
</dbReference>
<keyword evidence="2" id="KW-0472">Membrane</keyword>
<name>Q8FPP0_COREF</name>
<dbReference type="Pfam" id="PF04018">
    <property type="entry name" value="VCA0040-like"/>
    <property type="match status" value="1"/>
</dbReference>
<dbReference type="KEGG" id="cef:CE1451"/>
<keyword evidence="2" id="KW-0812">Transmembrane</keyword>
<evidence type="ECO:0008006" key="5">
    <source>
        <dbReference type="Google" id="ProtNLM"/>
    </source>
</evidence>
<feature type="transmembrane region" description="Helical" evidence="2">
    <location>
        <begin position="202"/>
        <end position="219"/>
    </location>
</feature>
<reference evidence="3 4" key="1">
    <citation type="journal article" date="2003" name="Genome Res.">
        <title>Comparative complete genome sequence analysis of the amino acid replacements responsible for the thermostability of Corynebacterium efficiens.</title>
        <authorList>
            <person name="Nishio Y."/>
            <person name="Nakamura Y."/>
            <person name="Kawarabayasi Y."/>
            <person name="Usuda Y."/>
            <person name="Kimura E."/>
            <person name="Sugimoto S."/>
            <person name="Matsui K."/>
            <person name="Yamagishi A."/>
            <person name="Kikuchi H."/>
            <person name="Ikeo K."/>
            <person name="Gojobori T."/>
        </authorList>
    </citation>
    <scope>NUCLEOTIDE SEQUENCE [LARGE SCALE GENOMIC DNA]</scope>
    <source>
        <strain evidence="4">DSM 44549 / YS-314 / AJ 12310 / JCM 11189 / NBRC 100395</strain>
    </source>
</reference>
<feature type="transmembrane region" description="Helical" evidence="2">
    <location>
        <begin position="113"/>
        <end position="138"/>
    </location>
</feature>
<feature type="transmembrane region" description="Helical" evidence="2">
    <location>
        <begin position="144"/>
        <end position="163"/>
    </location>
</feature>
<proteinExistence type="predicted"/>
<feature type="transmembrane region" description="Helical" evidence="2">
    <location>
        <begin position="311"/>
        <end position="330"/>
    </location>
</feature>
<feature type="compositionally biased region" description="Polar residues" evidence="1">
    <location>
        <begin position="13"/>
        <end position="34"/>
    </location>
</feature>
<evidence type="ECO:0000256" key="1">
    <source>
        <dbReference type="SAM" id="MobiDB-lite"/>
    </source>
</evidence>
<evidence type="ECO:0000256" key="2">
    <source>
        <dbReference type="SAM" id="Phobius"/>
    </source>
</evidence>
<evidence type="ECO:0000313" key="4">
    <source>
        <dbReference type="Proteomes" id="UP000001409"/>
    </source>
</evidence>
<dbReference type="HOGENOM" id="CLU_055621_0_0_11"/>
<dbReference type="PANTHER" id="PTHR37308">
    <property type="entry name" value="INTEGRAL MEMBRANE PROTEIN"/>
    <property type="match status" value="1"/>
</dbReference>
<keyword evidence="4" id="KW-1185">Reference proteome</keyword>
<dbReference type="PANTHER" id="PTHR37308:SF1">
    <property type="entry name" value="POLYPRENYL-PHOSPHATE TRANSPORTER"/>
    <property type="match status" value="1"/>
</dbReference>
<organism evidence="3 4">
    <name type="scientific">Corynebacterium efficiens (strain DSM 44549 / YS-314 / AJ 12310 / JCM 11189 / NBRC 100395)</name>
    <dbReference type="NCBI Taxonomy" id="196164"/>
    <lineage>
        <taxon>Bacteria</taxon>
        <taxon>Bacillati</taxon>
        <taxon>Actinomycetota</taxon>
        <taxon>Actinomycetes</taxon>
        <taxon>Mycobacteriales</taxon>
        <taxon>Corynebacteriaceae</taxon>
        <taxon>Corynebacterium</taxon>
    </lineage>
</organism>
<sequence length="350" mass="37500">MTPVSDERPYNPMSATNHDATQTELPDSPGTTTPHHVYPAKTKKTPLAVLWNFIRGGLIGMAELVPGISGGTVALVIGLYERALHNGEKLIDLIKVSIKDRSRLKSAVAGIDWWFLGAVGVGMVTAVFTLSTVLSNFVENHPEISRGLFLGMVAVSILVPIGMMDGRRAKKRLSLLIPLFLVCAVISFFGTSITSAPQENPSLIIIFIAAAIAVCALVLPGVSGSFFLLAMGLYAPIMSALSNREWDIIGVFIIGAVTGIALFIKILSYILEHHRTITLTVMAGLMLGSLRALWPWQDSDANLLSPSGETWPVITAIIIGAVVVALVMFIERVTSTRALDSAVMVESKPA</sequence>
<evidence type="ECO:0000313" key="3">
    <source>
        <dbReference type="EMBL" id="BAC18261.1"/>
    </source>
</evidence>
<feature type="transmembrane region" description="Helical" evidence="2">
    <location>
        <begin position="248"/>
        <end position="270"/>
    </location>
</feature>
<protein>
    <recommendedName>
        <fullName evidence="5">DUF368 domain-containing protein</fullName>
    </recommendedName>
</protein>
<dbReference type="EMBL" id="BA000035">
    <property type="protein sequence ID" value="BAC18261.1"/>
    <property type="molecule type" value="Genomic_DNA"/>
</dbReference>
<accession>Q8FPP0</accession>
<dbReference type="eggNOG" id="COG2035">
    <property type="taxonomic scope" value="Bacteria"/>
</dbReference>
<feature type="transmembrane region" description="Helical" evidence="2">
    <location>
        <begin position="175"/>
        <end position="196"/>
    </location>
</feature>
<dbReference type="TCDB" id="9.B.217.2.8">
    <property type="family name" value="the transmembrane prsw protease (prsw) family"/>
</dbReference>
<dbReference type="InterPro" id="IPR007163">
    <property type="entry name" value="VCA0040-like"/>
</dbReference>
<dbReference type="STRING" id="196164.gene:10741865"/>
<keyword evidence="2" id="KW-1133">Transmembrane helix</keyword>
<feature type="region of interest" description="Disordered" evidence="1">
    <location>
        <begin position="1"/>
        <end position="38"/>
    </location>
</feature>
<feature type="transmembrane region" description="Helical" evidence="2">
    <location>
        <begin position="277"/>
        <end position="296"/>
    </location>
</feature>